<accession>A0A1I8AWS8</accession>
<dbReference type="WBParaSite" id="MhA1_Contig1031.frz3.gene3">
    <property type="protein sequence ID" value="MhA1_Contig1031.frz3.gene3"/>
    <property type="gene ID" value="MhA1_Contig1031.frz3.gene3"/>
</dbReference>
<protein>
    <submittedName>
        <fullName evidence="3">Uncharacterized protein</fullName>
    </submittedName>
</protein>
<sequence length="333" mass="38498">MANKFILVPEDIYRGLTTNDVGEPNLDFTRHALERSKRRKESNSSKNVHYNQELRRYLQLRNERENRPVKVEVVNKSKGVIIPKTNSRPATYISSAANDNDGNDDDYWISDNLSFSSYPREAPNDAYNIVPPLSSSSNPSSIPIELDPRPSTSSQVLKRNVKDNGDEESKRFKINKEIKKKGKPKKKINKKQKVTIEHGSVIASQNAPLSPSPPLPQDVSKREHELNVFDPFKRRKIGIKTEKQREIAQAERRKNLAERRRYARKYKVPIDQLALAQARREDDIKRRQKLKRKWQGPEPVDMVRRVVRRPTGMNSFPKDTGRICDGKTYKCKT</sequence>
<keyword evidence="2" id="KW-1185">Reference proteome</keyword>
<reference evidence="3" key="1">
    <citation type="submission" date="2016-11" db="UniProtKB">
        <authorList>
            <consortium name="WormBaseParasite"/>
        </authorList>
    </citation>
    <scope>IDENTIFICATION</scope>
</reference>
<name>A0A1I8AWS8_MELHA</name>
<evidence type="ECO:0000256" key="1">
    <source>
        <dbReference type="SAM" id="MobiDB-lite"/>
    </source>
</evidence>
<feature type="region of interest" description="Disordered" evidence="1">
    <location>
        <begin position="289"/>
        <end position="319"/>
    </location>
</feature>
<dbReference type="AlphaFoldDB" id="A0A1I8AWS8"/>
<organism evidence="2 3">
    <name type="scientific">Meloidogyne hapla</name>
    <name type="common">Root-knot nematode worm</name>
    <dbReference type="NCBI Taxonomy" id="6305"/>
    <lineage>
        <taxon>Eukaryota</taxon>
        <taxon>Metazoa</taxon>
        <taxon>Ecdysozoa</taxon>
        <taxon>Nematoda</taxon>
        <taxon>Chromadorea</taxon>
        <taxon>Rhabditida</taxon>
        <taxon>Tylenchina</taxon>
        <taxon>Tylenchomorpha</taxon>
        <taxon>Tylenchoidea</taxon>
        <taxon>Meloidogynidae</taxon>
        <taxon>Meloidogyninae</taxon>
        <taxon>Meloidogyne</taxon>
    </lineage>
</organism>
<proteinExistence type="predicted"/>
<feature type="compositionally biased region" description="Low complexity" evidence="1">
    <location>
        <begin position="131"/>
        <end position="143"/>
    </location>
</feature>
<dbReference type="Proteomes" id="UP000095281">
    <property type="component" value="Unplaced"/>
</dbReference>
<evidence type="ECO:0000313" key="2">
    <source>
        <dbReference type="Proteomes" id="UP000095281"/>
    </source>
</evidence>
<feature type="region of interest" description="Disordered" evidence="1">
    <location>
        <begin position="126"/>
        <end position="170"/>
    </location>
</feature>
<feature type="compositionally biased region" description="Basic and acidic residues" evidence="1">
    <location>
        <begin position="160"/>
        <end position="170"/>
    </location>
</feature>
<evidence type="ECO:0000313" key="3">
    <source>
        <dbReference type="WBParaSite" id="MhA1_Contig1031.frz3.gene3"/>
    </source>
</evidence>